<evidence type="ECO:0000259" key="4">
    <source>
        <dbReference type="Pfam" id="PF01103"/>
    </source>
</evidence>
<evidence type="ECO:0000256" key="1">
    <source>
        <dbReference type="ARBA" id="ARBA00004370"/>
    </source>
</evidence>
<comment type="caution">
    <text evidence="5">The sequence shown here is derived from an EMBL/GenBank/DDBJ whole genome shotgun (WGS) entry which is preliminary data.</text>
</comment>
<organism evidence="5 6">
    <name type="scientific">Hymenobacter armeniacus</name>
    <dbReference type="NCBI Taxonomy" id="2771358"/>
    <lineage>
        <taxon>Bacteria</taxon>
        <taxon>Pseudomonadati</taxon>
        <taxon>Bacteroidota</taxon>
        <taxon>Cytophagia</taxon>
        <taxon>Cytophagales</taxon>
        <taxon>Hymenobacteraceae</taxon>
        <taxon>Hymenobacter</taxon>
    </lineage>
</organism>
<evidence type="ECO:0000313" key="6">
    <source>
        <dbReference type="Proteomes" id="UP000606003"/>
    </source>
</evidence>
<dbReference type="Pfam" id="PF01103">
    <property type="entry name" value="Omp85"/>
    <property type="match status" value="1"/>
</dbReference>
<dbReference type="RefSeq" id="WP_190928232.1">
    <property type="nucleotide sequence ID" value="NZ_JACXAC010000007.1"/>
</dbReference>
<evidence type="ECO:0000313" key="5">
    <source>
        <dbReference type="EMBL" id="MBD2724433.1"/>
    </source>
</evidence>
<dbReference type="Gene3D" id="3.10.20.310">
    <property type="entry name" value="membrane protein fhac"/>
    <property type="match status" value="1"/>
</dbReference>
<sequence>MLGVLFLFLQTLLGAPAPADTLPHALRPTIAPADTLVRIVPCPDVQRAAVGTILFLGNAVTKERILRVELDFHEGDTLAVADLAARLEANRSRLFNLQLFHTVVVQASCSGGKWLIVFGLQERWYLFPVPILSLADRNLRSWLDRSDRWKRVDYGVHVVRSNFRGRNEQIMANLQLGFNRKYELFYEAPGLGHYRRLGLGAGASYYQSHALDYSTLGDRLVPFRADDNFPIQRLYFTGGLRFRHTVQFLTALDVSYHRERISDSIRYRNPEYYLGRTQREYLDVTFTTTRNQRNTFAYPLTGKYAQLSVSHRVFLGRTAPSVTTVHATYSRYLALGHRFYYSIGLSGQARFAEKLAYADVRALGYADLVRGYDEYVIDGRHYGLLQQGLSYQLLQPRNIQLGSIDNPKINSIPLALYLNIFTDAGYVAAPSHLPQNRLPNRLLSAVGLGLHLVTYYDRVFTAEYTLNGLGQTGYFFRAEFPI</sequence>
<feature type="signal peptide" evidence="3">
    <location>
        <begin position="1"/>
        <end position="19"/>
    </location>
</feature>
<proteinExistence type="predicted"/>
<feature type="chain" id="PRO_5045992292" evidence="3">
    <location>
        <begin position="20"/>
        <end position="482"/>
    </location>
</feature>
<gene>
    <name evidence="5" type="ORF">IC234_20060</name>
</gene>
<keyword evidence="3" id="KW-0732">Signal</keyword>
<dbReference type="EMBL" id="JACXAC010000007">
    <property type="protein sequence ID" value="MBD2724433.1"/>
    <property type="molecule type" value="Genomic_DNA"/>
</dbReference>
<keyword evidence="2" id="KW-0472">Membrane</keyword>
<dbReference type="Gene3D" id="2.40.160.50">
    <property type="entry name" value="membrane protein fhac: a member of the omp85/tpsb transporter family"/>
    <property type="match status" value="1"/>
</dbReference>
<dbReference type="Proteomes" id="UP000606003">
    <property type="component" value="Unassembled WGS sequence"/>
</dbReference>
<evidence type="ECO:0000256" key="2">
    <source>
        <dbReference type="ARBA" id="ARBA00023136"/>
    </source>
</evidence>
<protein>
    <submittedName>
        <fullName evidence="5">BamA/TamA family outer membrane protein</fullName>
    </submittedName>
</protein>
<accession>A0ABR8JX24</accession>
<feature type="domain" description="Bacterial surface antigen (D15)" evidence="4">
    <location>
        <begin position="162"/>
        <end position="373"/>
    </location>
</feature>
<keyword evidence="6" id="KW-1185">Reference proteome</keyword>
<name>A0ABR8JX24_9BACT</name>
<comment type="subcellular location">
    <subcellularLocation>
        <location evidence="1">Membrane</location>
    </subcellularLocation>
</comment>
<evidence type="ECO:0000256" key="3">
    <source>
        <dbReference type="SAM" id="SignalP"/>
    </source>
</evidence>
<reference evidence="5 6" key="1">
    <citation type="submission" date="2020-09" db="EMBL/GenBank/DDBJ databases">
        <authorList>
            <person name="Kim M.K."/>
        </authorList>
    </citation>
    <scope>NUCLEOTIDE SEQUENCE [LARGE SCALE GENOMIC DNA]</scope>
    <source>
        <strain evidence="5 6">BT189</strain>
    </source>
</reference>
<dbReference type="InterPro" id="IPR000184">
    <property type="entry name" value="Bac_surfAg_D15"/>
</dbReference>